<organism evidence="1 2">
    <name type="scientific">Helicobacter anseris</name>
    <dbReference type="NCBI Taxonomy" id="375926"/>
    <lineage>
        <taxon>Bacteria</taxon>
        <taxon>Pseudomonadati</taxon>
        <taxon>Campylobacterota</taxon>
        <taxon>Epsilonproteobacteria</taxon>
        <taxon>Campylobacterales</taxon>
        <taxon>Helicobacteraceae</taxon>
        <taxon>Helicobacter</taxon>
    </lineage>
</organism>
<name>A0A3D8J8U1_9HELI</name>
<sequence>MNVISIFLLIIAFINLCYLINKDNFLKFESEKEECLKTIKYVFEEMAKLLDEKNKDGLSTTRIIVLSEITRSLLYLHLVRDNGIEDKLRDFCTSITDCYDGNISNEDFFGHYQNLIQKIYISRQSLWHYICRIFYK</sequence>
<dbReference type="OrthoDB" id="9929663at2"/>
<reference evidence="1 2" key="1">
    <citation type="submission" date="2018-04" db="EMBL/GenBank/DDBJ databases">
        <title>Novel Campyloabacter and Helicobacter Species and Strains.</title>
        <authorList>
            <person name="Mannion A.J."/>
            <person name="Shen Z."/>
            <person name="Fox J.G."/>
        </authorList>
    </citation>
    <scope>NUCLEOTIDE SEQUENCE [LARGE SCALE GENOMIC DNA]</scope>
    <source>
        <strain evidence="1 2">MIT 04-9362</strain>
    </source>
</reference>
<dbReference type="AlphaFoldDB" id="A0A3D8J8U1"/>
<evidence type="ECO:0000313" key="1">
    <source>
        <dbReference type="EMBL" id="RDU73913.1"/>
    </source>
</evidence>
<dbReference type="EMBL" id="NXLX01000008">
    <property type="protein sequence ID" value="RDU73913.1"/>
    <property type="molecule type" value="Genomic_DNA"/>
</dbReference>
<dbReference type="Proteomes" id="UP000256695">
    <property type="component" value="Unassembled WGS sequence"/>
</dbReference>
<gene>
    <name evidence="1" type="ORF">CQA57_04410</name>
</gene>
<accession>A0A3D8J8U1</accession>
<protein>
    <submittedName>
        <fullName evidence="1">Uncharacterized protein</fullName>
    </submittedName>
</protein>
<dbReference type="RefSeq" id="WP_115579021.1">
    <property type="nucleotide sequence ID" value="NZ_NXLX01000008.1"/>
</dbReference>
<comment type="caution">
    <text evidence="1">The sequence shown here is derived from an EMBL/GenBank/DDBJ whole genome shotgun (WGS) entry which is preliminary data.</text>
</comment>
<keyword evidence="2" id="KW-1185">Reference proteome</keyword>
<evidence type="ECO:0000313" key="2">
    <source>
        <dbReference type="Proteomes" id="UP000256695"/>
    </source>
</evidence>
<proteinExistence type="predicted"/>